<dbReference type="SUPFAM" id="SSF74650">
    <property type="entry name" value="Galactose mutarotase-like"/>
    <property type="match status" value="1"/>
</dbReference>
<sequence length="298" mass="32520">MPRRIGIARGGMALEVAPDLGGAIASLTFGEVDILRPLPAGEDVIVNQSACYPLVPYSNRIAGGRFAYEGERFQLARNFGDHPHSIHGNAWQRPWEVADTSDRSIALTFVHSPVKGEEHHWPWPYQATQLFELHDRELTVELTYRNLAGKAVPVGLGFHPYFPDASAALLHFSAGKVLFNGPDSLPVSMGEVPPEWSYRSPRAPVAGSIDNCFCDWEGPATITWPGRKVTVAIDSPQATNAVLFIPPAAKNFVAVEPVTNVNNAINDLPVDLDGRAMRRVAPGETLSLQMSIRVSSHE</sequence>
<dbReference type="Gene3D" id="2.70.98.10">
    <property type="match status" value="1"/>
</dbReference>
<dbReference type="AlphaFoldDB" id="A0A2S2CKI4"/>
<dbReference type="Pfam" id="PF01263">
    <property type="entry name" value="Aldose_epim"/>
    <property type="match status" value="1"/>
</dbReference>
<keyword evidence="2" id="KW-1185">Reference proteome</keyword>
<dbReference type="OrthoDB" id="9796517at2"/>
<accession>A0A2S2CKI4</accession>
<evidence type="ECO:0000313" key="2">
    <source>
        <dbReference type="Proteomes" id="UP000245629"/>
    </source>
</evidence>
<name>A0A2S2CKI4_9PROT</name>
<proteinExistence type="predicted"/>
<gene>
    <name evidence="1" type="ORF">DEW08_00960</name>
</gene>
<dbReference type="KEGG" id="azz:DEW08_00960"/>
<dbReference type="Proteomes" id="UP000245629">
    <property type="component" value="Chromosome 1"/>
</dbReference>
<dbReference type="GO" id="GO:0030246">
    <property type="term" value="F:carbohydrate binding"/>
    <property type="evidence" value="ECO:0007669"/>
    <property type="project" value="InterPro"/>
</dbReference>
<dbReference type="RefSeq" id="WP_109323721.1">
    <property type="nucleotide sequence ID" value="NZ_CP029352.1"/>
</dbReference>
<dbReference type="InterPro" id="IPR014718">
    <property type="entry name" value="GH-type_carb-bd"/>
</dbReference>
<reference evidence="2" key="1">
    <citation type="submission" date="2018-05" db="EMBL/GenBank/DDBJ databases">
        <title>Azospirillum thermophila sp. nov., a novel isolated from hot spring.</title>
        <authorList>
            <person name="Zhao Z."/>
        </authorList>
    </citation>
    <scope>NUCLEOTIDE SEQUENCE [LARGE SCALE GENOMIC DNA]</scope>
    <source>
        <strain evidence="2">CFH 70021</strain>
    </source>
</reference>
<protein>
    <submittedName>
        <fullName evidence="1">Aldose 1-epimerase</fullName>
    </submittedName>
</protein>
<dbReference type="GO" id="GO:0005975">
    <property type="term" value="P:carbohydrate metabolic process"/>
    <property type="evidence" value="ECO:0007669"/>
    <property type="project" value="InterPro"/>
</dbReference>
<dbReference type="EMBL" id="CP029352">
    <property type="protein sequence ID" value="AWK84939.1"/>
    <property type="molecule type" value="Genomic_DNA"/>
</dbReference>
<dbReference type="CDD" id="cd09021">
    <property type="entry name" value="Aldose_epim_Ec_YphB"/>
    <property type="match status" value="1"/>
</dbReference>
<organism evidence="1 2">
    <name type="scientific">Azospirillum thermophilum</name>
    <dbReference type="NCBI Taxonomy" id="2202148"/>
    <lineage>
        <taxon>Bacteria</taxon>
        <taxon>Pseudomonadati</taxon>
        <taxon>Pseudomonadota</taxon>
        <taxon>Alphaproteobacteria</taxon>
        <taxon>Rhodospirillales</taxon>
        <taxon>Azospirillaceae</taxon>
        <taxon>Azospirillum</taxon>
    </lineage>
</organism>
<dbReference type="InterPro" id="IPR008183">
    <property type="entry name" value="Aldose_1/G6P_1-epimerase"/>
</dbReference>
<evidence type="ECO:0000313" key="1">
    <source>
        <dbReference type="EMBL" id="AWK84939.1"/>
    </source>
</evidence>
<dbReference type="InterPro" id="IPR011013">
    <property type="entry name" value="Gal_mutarotase_sf_dom"/>
</dbReference>
<dbReference type="GO" id="GO:0016853">
    <property type="term" value="F:isomerase activity"/>
    <property type="evidence" value="ECO:0007669"/>
    <property type="project" value="InterPro"/>
</dbReference>